<dbReference type="Gene3D" id="1.10.3210.10">
    <property type="entry name" value="Hypothetical protein af1432"/>
    <property type="match status" value="1"/>
</dbReference>
<feature type="domain" description="HD" evidence="1">
    <location>
        <begin position="20"/>
        <end position="92"/>
    </location>
</feature>
<dbReference type="EMBL" id="MHCX01000021">
    <property type="protein sequence ID" value="OGY29551.1"/>
    <property type="molecule type" value="Genomic_DNA"/>
</dbReference>
<protein>
    <recommendedName>
        <fullName evidence="1">HD domain-containing protein</fullName>
    </recommendedName>
</protein>
<dbReference type="Pfam" id="PF01966">
    <property type="entry name" value="HD"/>
    <property type="match status" value="1"/>
</dbReference>
<evidence type="ECO:0000313" key="2">
    <source>
        <dbReference type="EMBL" id="OGY29551.1"/>
    </source>
</evidence>
<organism evidence="2 3">
    <name type="scientific">Candidatus Woykebacteria bacterium RIFCSPHIGHO2_02_FULL_43_16b</name>
    <dbReference type="NCBI Taxonomy" id="1802601"/>
    <lineage>
        <taxon>Bacteria</taxon>
        <taxon>Candidatus Woykeibacteriota</taxon>
    </lineage>
</organism>
<evidence type="ECO:0000259" key="1">
    <source>
        <dbReference type="Pfam" id="PF01966"/>
    </source>
</evidence>
<dbReference type="PANTHER" id="PTHR38659">
    <property type="entry name" value="METAL-DEPENDENT PHOSPHOHYDROLASE"/>
    <property type="match status" value="1"/>
</dbReference>
<dbReference type="PANTHER" id="PTHR38659:SF1">
    <property type="entry name" value="METAL DEPENDENT PHOSPHOHYDROLASE"/>
    <property type="match status" value="1"/>
</dbReference>
<comment type="caution">
    <text evidence="2">The sequence shown here is derived from an EMBL/GenBank/DDBJ whole genome shotgun (WGS) entry which is preliminary data.</text>
</comment>
<reference evidence="2 3" key="1">
    <citation type="journal article" date="2016" name="Nat. Commun.">
        <title>Thousands of microbial genomes shed light on interconnected biogeochemical processes in an aquifer system.</title>
        <authorList>
            <person name="Anantharaman K."/>
            <person name="Brown C.T."/>
            <person name="Hug L.A."/>
            <person name="Sharon I."/>
            <person name="Castelle C.J."/>
            <person name="Probst A.J."/>
            <person name="Thomas B.C."/>
            <person name="Singh A."/>
            <person name="Wilkins M.J."/>
            <person name="Karaoz U."/>
            <person name="Brodie E.L."/>
            <person name="Williams K.H."/>
            <person name="Hubbard S.S."/>
            <person name="Banfield J.F."/>
        </authorList>
    </citation>
    <scope>NUCLEOTIDE SEQUENCE [LARGE SCALE GENOMIC DNA]</scope>
</reference>
<dbReference type="InterPro" id="IPR006674">
    <property type="entry name" value="HD_domain"/>
</dbReference>
<sequence length="185" mass="20234">MTRDEALQLIEGLNVSPNILKHLLANEAIMRTLAKKFEPEKVDDWGLAGLMHDADYEFTAKDPDKHPYMVAEKLKSLGVSTEIINAILGHANYTGVVRDTQMAKALFAGDNMAGLITACALVQPNKKLSSVSVESVLKKFKTKGFASGANRDEIITCVSELNIPLDEFAKICLESMQGISPELEL</sequence>
<evidence type="ECO:0000313" key="3">
    <source>
        <dbReference type="Proteomes" id="UP000177821"/>
    </source>
</evidence>
<gene>
    <name evidence="2" type="ORF">A3J50_01480</name>
</gene>
<proteinExistence type="predicted"/>
<dbReference type="AlphaFoldDB" id="A0A1G1WPK7"/>
<dbReference type="Proteomes" id="UP000177821">
    <property type="component" value="Unassembled WGS sequence"/>
</dbReference>
<dbReference type="SUPFAM" id="SSF109604">
    <property type="entry name" value="HD-domain/PDEase-like"/>
    <property type="match status" value="1"/>
</dbReference>
<accession>A0A1G1WPK7</accession>
<name>A0A1G1WPK7_9BACT</name>